<dbReference type="EMBL" id="JACHDO010000001">
    <property type="protein sequence ID" value="MBB5490930.1"/>
    <property type="molecule type" value="Genomic_DNA"/>
</dbReference>
<gene>
    <name evidence="2" type="ORF">HNR07_002067</name>
</gene>
<keyword evidence="3" id="KW-1185">Reference proteome</keyword>
<name>A0A840W229_9ACTN</name>
<dbReference type="RefSeq" id="WP_184364552.1">
    <property type="nucleotide sequence ID" value="NZ_BAAAKM010000009.1"/>
</dbReference>
<dbReference type="AlphaFoldDB" id="A0A840W229"/>
<proteinExistence type="predicted"/>
<accession>A0A840W229</accession>
<reference evidence="2 3" key="1">
    <citation type="submission" date="2020-08" db="EMBL/GenBank/DDBJ databases">
        <title>Sequencing the genomes of 1000 actinobacteria strains.</title>
        <authorList>
            <person name="Klenk H.-P."/>
        </authorList>
    </citation>
    <scope>NUCLEOTIDE SEQUENCE [LARGE SCALE GENOMIC DNA]</scope>
    <source>
        <strain evidence="2 3">DSM 44598</strain>
    </source>
</reference>
<feature type="region of interest" description="Disordered" evidence="1">
    <location>
        <begin position="1"/>
        <end position="42"/>
    </location>
</feature>
<protein>
    <submittedName>
        <fullName evidence="2">Uncharacterized protein</fullName>
    </submittedName>
</protein>
<evidence type="ECO:0000313" key="2">
    <source>
        <dbReference type="EMBL" id="MBB5490930.1"/>
    </source>
</evidence>
<sequence length="603" mass="63998">MSDPPGTGAPAVGETLLPTGDTVRRLPESGAVSVDPGEGRDGTRFTTVRLGDRSYVLPSDVHGSVSAAEGAAGAYELTEGAPAPLPSADRGCGEGREACHSLTVHHTGPDGETTDEAASMVFGLDEQLVEFGADAAEVRFDLPEGRYMLVTDITDFDDPDADWHRLVRTLLVLDGDTELRMDATTTRPVGTVLGDPRAEAVLVEVGVGNRTGAVPVSVSLRGDDFSGLYTAGVEPDEGTQGGTEGLTSFVASTWAHPNTDGSYLGSPSTYHLLDTIEGSFPTGYDRTVEPEDLASVTAEHLSQTPGNGATKAIFGTAPGVDHTATLFLPHALPSSTTHLLEPGDAEWSSAFGENRENEAGRVEDVTALGSVARSYEAGHQYEERWNAAVVGPMFLWSEHAVRTGNELWFGMPMYSDQDMHQGGSRTDSASIRLYQDGGLVAESETGHLSAELLPGTSELRLESRTSRPSVSDLSTRVEAAWTVASTEPGAEPQRLPLWVVRYQPEVDEWNSAHARGVLRLPLSVDSQPGSAAGTVEELTIESSTDDGRTWEPARVVPHGTGAYTAIIRLPRHGAEYLSLRAGLTDSDGNSLEQTIERALRLAG</sequence>
<comment type="caution">
    <text evidence="2">The sequence shown here is derived from an EMBL/GenBank/DDBJ whole genome shotgun (WGS) entry which is preliminary data.</text>
</comment>
<evidence type="ECO:0000313" key="3">
    <source>
        <dbReference type="Proteomes" id="UP000579647"/>
    </source>
</evidence>
<evidence type="ECO:0000256" key="1">
    <source>
        <dbReference type="SAM" id="MobiDB-lite"/>
    </source>
</evidence>
<dbReference type="Proteomes" id="UP000579647">
    <property type="component" value="Unassembled WGS sequence"/>
</dbReference>
<organism evidence="2 3">
    <name type="scientific">Nocardiopsis metallicus</name>
    <dbReference type="NCBI Taxonomy" id="179819"/>
    <lineage>
        <taxon>Bacteria</taxon>
        <taxon>Bacillati</taxon>
        <taxon>Actinomycetota</taxon>
        <taxon>Actinomycetes</taxon>
        <taxon>Streptosporangiales</taxon>
        <taxon>Nocardiopsidaceae</taxon>
        <taxon>Nocardiopsis</taxon>
    </lineage>
</organism>